<dbReference type="RefSeq" id="WP_071509042.1">
    <property type="nucleotide sequence ID" value="NZ_CP060015.1"/>
</dbReference>
<evidence type="ECO:0000313" key="6">
    <source>
        <dbReference type="Proteomes" id="UP000243140"/>
    </source>
</evidence>
<accession>A0ABX3SRN2</accession>
<name>A0ABX3SRN2_MYCMA</name>
<evidence type="ECO:0000313" key="5">
    <source>
        <dbReference type="EMBL" id="ORA82408.1"/>
    </source>
</evidence>
<dbReference type="Proteomes" id="UP000243140">
    <property type="component" value="Unassembled WGS sequence"/>
</dbReference>
<dbReference type="Gene3D" id="1.20.1260.20">
    <property type="entry name" value="PPE superfamily"/>
    <property type="match status" value="1"/>
</dbReference>
<proteinExistence type="inferred from homology"/>
<gene>
    <name evidence="5" type="ORF">BST29_11940</name>
</gene>
<dbReference type="Pfam" id="PF00823">
    <property type="entry name" value="PPE"/>
    <property type="match status" value="1"/>
</dbReference>
<dbReference type="InterPro" id="IPR022171">
    <property type="entry name" value="PPE_C"/>
</dbReference>
<organism evidence="5 6">
    <name type="scientific">Mycobacterium malmoense</name>
    <dbReference type="NCBI Taxonomy" id="1780"/>
    <lineage>
        <taxon>Bacteria</taxon>
        <taxon>Bacillati</taxon>
        <taxon>Actinomycetota</taxon>
        <taxon>Actinomycetes</taxon>
        <taxon>Mycobacteriales</taxon>
        <taxon>Mycobacteriaceae</taxon>
        <taxon>Mycobacterium</taxon>
    </lineage>
</organism>
<dbReference type="PANTHER" id="PTHR46766">
    <property type="entry name" value="GLUTAMINE-RICH PROTEIN 2"/>
    <property type="match status" value="1"/>
</dbReference>
<feature type="compositionally biased region" description="Polar residues" evidence="2">
    <location>
        <begin position="166"/>
        <end position="180"/>
    </location>
</feature>
<dbReference type="Pfam" id="PF12484">
    <property type="entry name" value="PPE-SVP"/>
    <property type="match status" value="1"/>
</dbReference>
<dbReference type="InterPro" id="IPR038332">
    <property type="entry name" value="PPE_sf"/>
</dbReference>
<dbReference type="InterPro" id="IPR000030">
    <property type="entry name" value="PPE_dom"/>
</dbReference>
<evidence type="ECO:0000259" key="4">
    <source>
        <dbReference type="Pfam" id="PF12484"/>
    </source>
</evidence>
<evidence type="ECO:0000256" key="1">
    <source>
        <dbReference type="ARBA" id="ARBA00010652"/>
    </source>
</evidence>
<dbReference type="PANTHER" id="PTHR46766:SF1">
    <property type="entry name" value="GLUTAMINE-RICH PROTEIN 2"/>
    <property type="match status" value="1"/>
</dbReference>
<evidence type="ECO:0008006" key="7">
    <source>
        <dbReference type="Google" id="ProtNLM"/>
    </source>
</evidence>
<feature type="region of interest" description="Disordered" evidence="2">
    <location>
        <begin position="166"/>
        <end position="188"/>
    </location>
</feature>
<evidence type="ECO:0000259" key="3">
    <source>
        <dbReference type="Pfam" id="PF00823"/>
    </source>
</evidence>
<evidence type="ECO:0000256" key="2">
    <source>
        <dbReference type="SAM" id="MobiDB-lite"/>
    </source>
</evidence>
<sequence>MDFGALPPEINSGRIYSGPGPAPMLAAAAAWAGLATELHSAATAYSSAISGLRAVWLGSSSASMVAAAAPYIAWLSSIAAQAEQTAVQAQAAAGAYEAVFAATVPPPIIATNRSLLASLIATNILGQNTPAIAATEAQYAEMWAQDAAAMYGYAGSSAAATQLTPFTAPPATTSNSGETNQSAAVASTTQSSASSGVQTAVSNAVLQASATTQSGATNAAATSTAEATGTSLGLSDVTGVLTSFNNIFSDATGAYSQGGFATVSKSFINLALNIGGQSRALASIAPTLHPGARIGLLAPLLHSDLLTGSTAFRSAGGGTVLATAGRAGVIGSLSVPSNWASAVPAVRTVASELPETTLDAAPAMAANAEQGMFGPTALSSLAGRAIGGTATRAVAGTAVRIPGAVAVDDIATTSTVIVIPPNAK</sequence>
<comment type="caution">
    <text evidence="5">The sequence shown here is derived from an EMBL/GenBank/DDBJ whole genome shotgun (WGS) entry which is preliminary data.</text>
</comment>
<comment type="similarity">
    <text evidence="1">Belongs to the mycobacterial PPE family.</text>
</comment>
<keyword evidence="6" id="KW-1185">Reference proteome</keyword>
<protein>
    <recommendedName>
        <fullName evidence="7">PPE family protein</fullName>
    </recommendedName>
</protein>
<dbReference type="EMBL" id="MVHV01000010">
    <property type="protein sequence ID" value="ORA82408.1"/>
    <property type="molecule type" value="Genomic_DNA"/>
</dbReference>
<feature type="domain" description="PPE" evidence="3">
    <location>
        <begin position="2"/>
        <end position="164"/>
    </location>
</feature>
<reference evidence="5 6" key="1">
    <citation type="submission" date="2017-02" db="EMBL/GenBank/DDBJ databases">
        <title>The new phylogeny of genus Mycobacterium.</title>
        <authorList>
            <person name="Tortoli E."/>
            <person name="Trovato A."/>
            <person name="Cirillo D.M."/>
        </authorList>
    </citation>
    <scope>NUCLEOTIDE SEQUENCE [LARGE SCALE GENOMIC DNA]</scope>
    <source>
        <strain evidence="5 6">IP1130001</strain>
    </source>
</reference>
<feature type="domain" description="PPE family C-terminal" evidence="4">
    <location>
        <begin position="322"/>
        <end position="392"/>
    </location>
</feature>
<dbReference type="SUPFAM" id="SSF140459">
    <property type="entry name" value="PE/PPE dimer-like"/>
    <property type="match status" value="1"/>
</dbReference>